<dbReference type="Pfam" id="PF07557">
    <property type="entry name" value="Shugoshin_C"/>
    <property type="match status" value="1"/>
</dbReference>
<accession>A0A5N5FUC8</accession>
<comment type="similarity">
    <text evidence="1">Belongs to the shugoshin family.</text>
</comment>
<comment type="caution">
    <text evidence="5">The sequence shown here is derived from an EMBL/GenBank/DDBJ whole genome shotgun (WGS) entry which is preliminary data.</text>
</comment>
<dbReference type="OrthoDB" id="770508at2759"/>
<reference evidence="5 6" key="1">
    <citation type="submission" date="2019-09" db="EMBL/GenBank/DDBJ databases">
        <authorList>
            <person name="Ou C."/>
        </authorList>
    </citation>
    <scope>NUCLEOTIDE SEQUENCE [LARGE SCALE GENOMIC DNA]</scope>
    <source>
        <strain evidence="5">S2</strain>
        <tissue evidence="5">Leaf</tissue>
    </source>
</reference>
<feature type="region of interest" description="Disordered" evidence="3">
    <location>
        <begin position="246"/>
        <end position="288"/>
    </location>
</feature>
<dbReference type="InterPro" id="IPR044693">
    <property type="entry name" value="SGO_plant"/>
</dbReference>
<keyword evidence="2" id="KW-0159">Chromosome partition</keyword>
<dbReference type="PANTHER" id="PTHR34373">
    <property type="entry name" value="SHUGOSHIN 2"/>
    <property type="match status" value="1"/>
</dbReference>
<evidence type="ECO:0000259" key="4">
    <source>
        <dbReference type="Pfam" id="PF07557"/>
    </source>
</evidence>
<organism evidence="5 6">
    <name type="scientific">Pyrus ussuriensis x Pyrus communis</name>
    <dbReference type="NCBI Taxonomy" id="2448454"/>
    <lineage>
        <taxon>Eukaryota</taxon>
        <taxon>Viridiplantae</taxon>
        <taxon>Streptophyta</taxon>
        <taxon>Embryophyta</taxon>
        <taxon>Tracheophyta</taxon>
        <taxon>Spermatophyta</taxon>
        <taxon>Magnoliopsida</taxon>
        <taxon>eudicotyledons</taxon>
        <taxon>Gunneridae</taxon>
        <taxon>Pentapetalae</taxon>
        <taxon>rosids</taxon>
        <taxon>fabids</taxon>
        <taxon>Rosales</taxon>
        <taxon>Rosaceae</taxon>
        <taxon>Amygdaloideae</taxon>
        <taxon>Maleae</taxon>
        <taxon>Pyrus</taxon>
    </lineage>
</organism>
<evidence type="ECO:0000256" key="2">
    <source>
        <dbReference type="ARBA" id="ARBA00022829"/>
    </source>
</evidence>
<proteinExistence type="inferred from homology"/>
<name>A0A5N5FUC8_9ROSA</name>
<dbReference type="GO" id="GO:0034090">
    <property type="term" value="P:maintenance of meiotic sister chromatid cohesion"/>
    <property type="evidence" value="ECO:0007669"/>
    <property type="project" value="InterPro"/>
</dbReference>
<sequence>MRSESMPKRLSLGGIMRKKLSDITNLQATKPVIQDEKPPEDCLTDKDCIEQLRRERMTLIRLVAERTKMVELGGAELQKLRISLQKLQLQNLSLAQSNSRMLAELNLGREKVKTLQHELLCKNALFKAKNLEIEGKTEFKRQNTASQVSKIKEGEEISLHKADNDGKTCNLNKGEACNINKGEACNLNKRHATRSRSVGASTTGQKVEDKEKVENKRRCLRRQSARFISQTENLFEIEDGKLPVSCTPDSPMHSSGPTPLISSTRKEEGEDNCAPRRSSVGRPLRKAAEKVKSYKEVSLLVKMRRSE</sequence>
<dbReference type="Proteomes" id="UP000327157">
    <property type="component" value="Chromosome 11"/>
</dbReference>
<feature type="compositionally biased region" description="Polar residues" evidence="3">
    <location>
        <begin position="252"/>
        <end position="263"/>
    </location>
</feature>
<dbReference type="InterPro" id="IPR011515">
    <property type="entry name" value="Shugoshin_C"/>
</dbReference>
<dbReference type="PANTHER" id="PTHR34373:SF8">
    <property type="entry name" value="SHUGOSHIN"/>
    <property type="match status" value="1"/>
</dbReference>
<evidence type="ECO:0000313" key="5">
    <source>
        <dbReference type="EMBL" id="KAB2606643.1"/>
    </source>
</evidence>
<dbReference type="AlphaFoldDB" id="A0A5N5FUC8"/>
<feature type="domain" description="Shugoshin C-terminal" evidence="4">
    <location>
        <begin position="281"/>
        <end position="305"/>
    </location>
</feature>
<protein>
    <submittedName>
        <fullName evidence="5">Shugoshin-1-like</fullName>
    </submittedName>
</protein>
<dbReference type="GO" id="GO:0005634">
    <property type="term" value="C:nucleus"/>
    <property type="evidence" value="ECO:0007669"/>
    <property type="project" value="InterPro"/>
</dbReference>
<reference evidence="5 6" key="3">
    <citation type="submission" date="2019-11" db="EMBL/GenBank/DDBJ databases">
        <title>A de novo genome assembly of a pear dwarfing rootstock.</title>
        <authorList>
            <person name="Wang F."/>
            <person name="Wang J."/>
            <person name="Li S."/>
            <person name="Zhang Y."/>
            <person name="Fang M."/>
            <person name="Ma L."/>
            <person name="Zhao Y."/>
            <person name="Jiang S."/>
        </authorList>
    </citation>
    <scope>NUCLEOTIDE SEQUENCE [LARGE SCALE GENOMIC DNA]</scope>
    <source>
        <strain evidence="5">S2</strain>
        <tissue evidence="5">Leaf</tissue>
    </source>
</reference>
<evidence type="ECO:0000256" key="3">
    <source>
        <dbReference type="SAM" id="MobiDB-lite"/>
    </source>
</evidence>
<dbReference type="EMBL" id="SMOL01000559">
    <property type="protein sequence ID" value="KAB2606643.1"/>
    <property type="molecule type" value="Genomic_DNA"/>
</dbReference>
<dbReference type="GO" id="GO:0000775">
    <property type="term" value="C:chromosome, centromeric region"/>
    <property type="evidence" value="ECO:0007669"/>
    <property type="project" value="InterPro"/>
</dbReference>
<keyword evidence="6" id="KW-1185">Reference proteome</keyword>
<reference evidence="6" key="2">
    <citation type="submission" date="2019-10" db="EMBL/GenBank/DDBJ databases">
        <title>A de novo genome assembly of a pear dwarfing rootstock.</title>
        <authorList>
            <person name="Wang F."/>
            <person name="Wang J."/>
            <person name="Li S."/>
            <person name="Zhang Y."/>
            <person name="Fang M."/>
            <person name="Ma L."/>
            <person name="Zhao Y."/>
            <person name="Jiang S."/>
        </authorList>
    </citation>
    <scope>NUCLEOTIDE SEQUENCE [LARGE SCALE GENOMIC DNA]</scope>
</reference>
<gene>
    <name evidence="5" type="ORF">D8674_006360</name>
</gene>
<dbReference type="GO" id="GO:0045144">
    <property type="term" value="P:meiotic sister chromatid segregation"/>
    <property type="evidence" value="ECO:0007669"/>
    <property type="project" value="InterPro"/>
</dbReference>
<evidence type="ECO:0000256" key="1">
    <source>
        <dbReference type="ARBA" id="ARBA00010845"/>
    </source>
</evidence>
<evidence type="ECO:0000313" key="6">
    <source>
        <dbReference type="Proteomes" id="UP000327157"/>
    </source>
</evidence>